<dbReference type="PANTHER" id="PTHR43080:SF2">
    <property type="entry name" value="CBS DOMAIN-CONTAINING PROTEIN"/>
    <property type="match status" value="1"/>
</dbReference>
<dbReference type="InterPro" id="IPR005105">
    <property type="entry name" value="GlnD_Uridyltrans_N"/>
</dbReference>
<dbReference type="Pfam" id="PF03445">
    <property type="entry name" value="DUF294"/>
    <property type="match status" value="1"/>
</dbReference>
<gene>
    <name evidence="4" type="ORF">ACG00Y_19970</name>
</gene>
<dbReference type="Pfam" id="PF00571">
    <property type="entry name" value="CBS"/>
    <property type="match status" value="2"/>
</dbReference>
<dbReference type="InterPro" id="IPR018821">
    <property type="entry name" value="DUF294_put_nucleoTrafse_sb-bd"/>
</dbReference>
<name>A0ABW7F6L5_9BURK</name>
<evidence type="ECO:0000256" key="1">
    <source>
        <dbReference type="ARBA" id="ARBA00023122"/>
    </source>
</evidence>
<keyword evidence="1 2" id="KW-0129">CBS domain</keyword>
<comment type="caution">
    <text evidence="4">The sequence shown here is derived from an EMBL/GenBank/DDBJ whole genome shotgun (WGS) entry which is preliminary data.</text>
</comment>
<dbReference type="InterPro" id="IPR051257">
    <property type="entry name" value="Diverse_CBS-Domain"/>
</dbReference>
<evidence type="ECO:0000256" key="2">
    <source>
        <dbReference type="PROSITE-ProRule" id="PRU00703"/>
    </source>
</evidence>
<dbReference type="InterPro" id="IPR000595">
    <property type="entry name" value="cNMP-bd_dom"/>
</dbReference>
<dbReference type="Proteomes" id="UP001606210">
    <property type="component" value="Unassembled WGS sequence"/>
</dbReference>
<accession>A0ABW7F6L5</accession>
<dbReference type="PANTHER" id="PTHR43080">
    <property type="entry name" value="CBS DOMAIN-CONTAINING PROTEIN CBSX3, MITOCHONDRIAL"/>
    <property type="match status" value="1"/>
</dbReference>
<dbReference type="CDD" id="cd05401">
    <property type="entry name" value="NT_GlnE_GlnD_like"/>
    <property type="match status" value="1"/>
</dbReference>
<dbReference type="PROSITE" id="PS51371">
    <property type="entry name" value="CBS"/>
    <property type="match status" value="2"/>
</dbReference>
<reference evidence="4 5" key="1">
    <citation type="submission" date="2024-08" db="EMBL/GenBank/DDBJ databases">
        <authorList>
            <person name="Lu H."/>
        </authorList>
    </citation>
    <scope>NUCLEOTIDE SEQUENCE [LARGE SCALE GENOMIC DNA]</scope>
    <source>
        <strain evidence="4 5">LYH14W</strain>
    </source>
</reference>
<dbReference type="InterPro" id="IPR000644">
    <property type="entry name" value="CBS_dom"/>
</dbReference>
<feature type="domain" description="CBS" evidence="3">
    <location>
        <begin position="172"/>
        <end position="230"/>
    </location>
</feature>
<dbReference type="InterPro" id="IPR014710">
    <property type="entry name" value="RmlC-like_jellyroll"/>
</dbReference>
<dbReference type="InterPro" id="IPR046342">
    <property type="entry name" value="CBS_dom_sf"/>
</dbReference>
<organism evidence="4 5">
    <name type="scientific">Pelomonas parva</name>
    <dbReference type="NCBI Taxonomy" id="3299032"/>
    <lineage>
        <taxon>Bacteria</taxon>
        <taxon>Pseudomonadati</taxon>
        <taxon>Pseudomonadota</taxon>
        <taxon>Betaproteobacteria</taxon>
        <taxon>Burkholderiales</taxon>
        <taxon>Sphaerotilaceae</taxon>
        <taxon>Roseateles</taxon>
    </lineage>
</organism>
<dbReference type="SUPFAM" id="SSF51206">
    <property type="entry name" value="cAMP-binding domain-like"/>
    <property type="match status" value="1"/>
</dbReference>
<dbReference type="SMART" id="SM00116">
    <property type="entry name" value="CBS"/>
    <property type="match status" value="2"/>
</dbReference>
<evidence type="ECO:0000259" key="3">
    <source>
        <dbReference type="PROSITE" id="PS51371"/>
    </source>
</evidence>
<dbReference type="SUPFAM" id="SSF54631">
    <property type="entry name" value="CBS-domain pair"/>
    <property type="match status" value="1"/>
</dbReference>
<dbReference type="Gene3D" id="2.60.120.10">
    <property type="entry name" value="Jelly Rolls"/>
    <property type="match status" value="1"/>
</dbReference>
<dbReference type="Pfam" id="PF10335">
    <property type="entry name" value="DUF294_C"/>
    <property type="match status" value="1"/>
</dbReference>
<sequence>MDDPAVPSASLVAQLAQELQRHAPFAQMQADELHELLAAAAQAYYAPGELVLAPEHGPVGQLHLLRQGAVSAQRGLADTAGGFHYEAGEMFPVAALLGQRPVTASYRSQGDSFCLLIPAATVQAVARRSAVFADFLSRRVAQFLALSRRALQVAYASQTLAEQSLETPLAQLLRGAPVSVPPETPLHEALALMEARHVGSLLVADAEQRALGILTRHDLLSRIVLPRLALDTPIAAVMSSPVLGLQLGDTAQDAALLMSRHGLRHVPVLDGERLVGIVSERDLFALQRLSLKQVSSAIRAAESVDTLKLVAQDIRRFARNLLAQGVAARQLTELVSHLNDVLTQRLLQLVAVARGMDMGQACWLAFGSEGRSEQTLATDQDNGLIFVSDRPDAERPRWMAFAREVNEALDACGYPLCKGGIMASEPACCRTPQEWLQAFNEWLEHGAPEDLLKASIYFDFRPLAGDAELARPLRELLGRHGAALPRFLRQLGENALRSRPPLNWLGALEGQTLDGREGVDLKLQGTALFVDAARLFALAHGLAATGTRERLEAAARLMQVPATESEGWVGAFEFLQMLRLRGQMEGGAGAPTNPNWIVLETLNDVDRRMLKECCKVARRLQQRIELDWMR</sequence>
<protein>
    <submittedName>
        <fullName evidence="4">DUF294 nucleotidyltransferase-like domain-containing protein</fullName>
    </submittedName>
</protein>
<dbReference type="RefSeq" id="WP_394481879.1">
    <property type="nucleotide sequence ID" value="NZ_JBIGHV010000007.1"/>
</dbReference>
<evidence type="ECO:0000313" key="5">
    <source>
        <dbReference type="Proteomes" id="UP001606210"/>
    </source>
</evidence>
<proteinExistence type="predicted"/>
<dbReference type="CDD" id="cd00038">
    <property type="entry name" value="CAP_ED"/>
    <property type="match status" value="1"/>
</dbReference>
<evidence type="ECO:0000313" key="4">
    <source>
        <dbReference type="EMBL" id="MFG6432209.1"/>
    </source>
</evidence>
<dbReference type="EMBL" id="JBIGHV010000007">
    <property type="protein sequence ID" value="MFG6432209.1"/>
    <property type="molecule type" value="Genomic_DNA"/>
</dbReference>
<dbReference type="InterPro" id="IPR018490">
    <property type="entry name" value="cNMP-bd_dom_sf"/>
</dbReference>
<feature type="domain" description="CBS" evidence="3">
    <location>
        <begin position="238"/>
        <end position="296"/>
    </location>
</feature>
<dbReference type="Gene3D" id="3.10.580.10">
    <property type="entry name" value="CBS-domain"/>
    <property type="match status" value="1"/>
</dbReference>
<keyword evidence="5" id="KW-1185">Reference proteome</keyword>